<dbReference type="InterPro" id="IPR005378">
    <property type="entry name" value="Vps35"/>
</dbReference>
<sequence>MLREMRTSYLSPKSYYELYIVVTDKLRVLESFLIEEHKSGRRVINIYESVQRVANIVPRL</sequence>
<dbReference type="GO" id="GO:0030906">
    <property type="term" value="C:retromer, cargo-selective complex"/>
    <property type="evidence" value="ECO:0007669"/>
    <property type="project" value="InterPro"/>
</dbReference>
<dbReference type="Proteomes" id="UP000822476">
    <property type="component" value="Unassembled WGS sequence"/>
</dbReference>
<dbReference type="GO" id="GO:0005770">
    <property type="term" value="C:late endosome"/>
    <property type="evidence" value="ECO:0007669"/>
    <property type="project" value="TreeGrafter"/>
</dbReference>
<keyword evidence="2" id="KW-1185">Reference proteome</keyword>
<evidence type="ECO:0000313" key="2">
    <source>
        <dbReference type="Proteomes" id="UP000822476"/>
    </source>
</evidence>
<dbReference type="Pfam" id="PF03635">
    <property type="entry name" value="Vps35"/>
    <property type="match status" value="1"/>
</dbReference>
<reference evidence="1" key="1">
    <citation type="submission" date="2019-07" db="EMBL/GenBank/DDBJ databases">
        <title>Annotation for the trematode Paragonimus miyazaki's.</title>
        <authorList>
            <person name="Choi Y.-J."/>
        </authorList>
    </citation>
    <scope>NUCLEOTIDE SEQUENCE</scope>
    <source>
        <strain evidence="1">Japan</strain>
    </source>
</reference>
<dbReference type="GO" id="GO:0042147">
    <property type="term" value="P:retrograde transport, endosome to Golgi"/>
    <property type="evidence" value="ECO:0007669"/>
    <property type="project" value="InterPro"/>
</dbReference>
<proteinExistence type="predicted"/>
<accession>A0A8S9YGI6</accession>
<dbReference type="OrthoDB" id="10258141at2759"/>
<dbReference type="PANTHER" id="PTHR11099">
    <property type="entry name" value="VACUOLAR SORTING PROTEIN 35"/>
    <property type="match status" value="1"/>
</dbReference>
<evidence type="ECO:0000313" key="1">
    <source>
        <dbReference type="EMBL" id="KAF7245659.1"/>
    </source>
</evidence>
<organism evidence="1 2">
    <name type="scientific">Paragonimus skrjabini miyazakii</name>
    <dbReference type="NCBI Taxonomy" id="59628"/>
    <lineage>
        <taxon>Eukaryota</taxon>
        <taxon>Metazoa</taxon>
        <taxon>Spiralia</taxon>
        <taxon>Lophotrochozoa</taxon>
        <taxon>Platyhelminthes</taxon>
        <taxon>Trematoda</taxon>
        <taxon>Digenea</taxon>
        <taxon>Plagiorchiida</taxon>
        <taxon>Troglotremata</taxon>
        <taxon>Troglotrematidae</taxon>
        <taxon>Paragonimus</taxon>
    </lineage>
</organism>
<dbReference type="GO" id="GO:0005829">
    <property type="term" value="C:cytosol"/>
    <property type="evidence" value="ECO:0007669"/>
    <property type="project" value="GOC"/>
</dbReference>
<comment type="caution">
    <text evidence="1">The sequence shown here is derived from an EMBL/GenBank/DDBJ whole genome shotgun (WGS) entry which is preliminary data.</text>
</comment>
<protein>
    <submittedName>
        <fullName evidence="1">Uncharacterized protein</fullName>
    </submittedName>
</protein>
<gene>
    <name evidence="1" type="ORF">EG68_12308</name>
</gene>
<dbReference type="AlphaFoldDB" id="A0A8S9YGI6"/>
<dbReference type="EMBL" id="JTDE01006101">
    <property type="protein sequence ID" value="KAF7245659.1"/>
    <property type="molecule type" value="Genomic_DNA"/>
</dbReference>
<name>A0A8S9YGI6_9TREM</name>
<dbReference type="PANTHER" id="PTHR11099:SF0">
    <property type="entry name" value="VACUOLAR PROTEIN SORTING-ASSOCIATED PROTEIN 35"/>
    <property type="match status" value="1"/>
</dbReference>
<dbReference type="GO" id="GO:0006886">
    <property type="term" value="P:intracellular protein transport"/>
    <property type="evidence" value="ECO:0007669"/>
    <property type="project" value="TreeGrafter"/>
</dbReference>